<dbReference type="EMBL" id="WIXP02000014">
    <property type="protein sequence ID" value="KAF6199832.1"/>
    <property type="molecule type" value="Genomic_DNA"/>
</dbReference>
<proteinExistence type="predicted"/>
<gene>
    <name evidence="2" type="ORF">GE061_006130</name>
</gene>
<evidence type="ECO:0000313" key="3">
    <source>
        <dbReference type="Proteomes" id="UP000466442"/>
    </source>
</evidence>
<feature type="signal peptide" evidence="1">
    <location>
        <begin position="1"/>
        <end position="21"/>
    </location>
</feature>
<dbReference type="AlphaFoldDB" id="A0A8S9WSW2"/>
<feature type="chain" id="PRO_5035944448" description="Peptidase S1 domain-containing protein" evidence="1">
    <location>
        <begin position="22"/>
        <end position="342"/>
    </location>
</feature>
<protein>
    <recommendedName>
        <fullName evidence="4">Peptidase S1 domain-containing protein</fullName>
    </recommendedName>
</protein>
<dbReference type="Proteomes" id="UP000466442">
    <property type="component" value="Unassembled WGS sequence"/>
</dbReference>
<evidence type="ECO:0008006" key="4">
    <source>
        <dbReference type="Google" id="ProtNLM"/>
    </source>
</evidence>
<accession>A0A8S9WSW2</accession>
<keyword evidence="3" id="KW-1185">Reference proteome</keyword>
<dbReference type="InterPro" id="IPR043504">
    <property type="entry name" value="Peptidase_S1_PA_chymotrypsin"/>
</dbReference>
<reference evidence="2" key="1">
    <citation type="journal article" date="2021" name="Mol. Ecol. Resour.">
        <title>Apolygus lucorum genome provides insights into omnivorousness and mesophyll feeding.</title>
        <authorList>
            <person name="Liu Y."/>
            <person name="Liu H."/>
            <person name="Wang H."/>
            <person name="Huang T."/>
            <person name="Liu B."/>
            <person name="Yang B."/>
            <person name="Yin L."/>
            <person name="Li B."/>
            <person name="Zhang Y."/>
            <person name="Zhang S."/>
            <person name="Jiang F."/>
            <person name="Zhang X."/>
            <person name="Ren Y."/>
            <person name="Wang B."/>
            <person name="Wang S."/>
            <person name="Lu Y."/>
            <person name="Wu K."/>
            <person name="Fan W."/>
            <person name="Wang G."/>
        </authorList>
    </citation>
    <scope>NUCLEOTIDE SEQUENCE</scope>
    <source>
        <strain evidence="2">12Hb</strain>
    </source>
</reference>
<dbReference type="Gene3D" id="2.40.10.10">
    <property type="entry name" value="Trypsin-like serine proteases"/>
    <property type="match status" value="1"/>
</dbReference>
<organism evidence="2 3">
    <name type="scientific">Apolygus lucorum</name>
    <name type="common">Small green plant bug</name>
    <name type="synonym">Lygocoris lucorum</name>
    <dbReference type="NCBI Taxonomy" id="248454"/>
    <lineage>
        <taxon>Eukaryota</taxon>
        <taxon>Metazoa</taxon>
        <taxon>Ecdysozoa</taxon>
        <taxon>Arthropoda</taxon>
        <taxon>Hexapoda</taxon>
        <taxon>Insecta</taxon>
        <taxon>Pterygota</taxon>
        <taxon>Neoptera</taxon>
        <taxon>Paraneoptera</taxon>
        <taxon>Hemiptera</taxon>
        <taxon>Heteroptera</taxon>
        <taxon>Panheteroptera</taxon>
        <taxon>Cimicomorpha</taxon>
        <taxon>Miridae</taxon>
        <taxon>Mirini</taxon>
        <taxon>Apolygus</taxon>
    </lineage>
</organism>
<keyword evidence="1" id="KW-0732">Signal</keyword>
<evidence type="ECO:0000313" key="2">
    <source>
        <dbReference type="EMBL" id="KAF6199832.1"/>
    </source>
</evidence>
<dbReference type="SUPFAM" id="SSF50494">
    <property type="entry name" value="Trypsin-like serine proteases"/>
    <property type="match status" value="1"/>
</dbReference>
<comment type="caution">
    <text evidence="2">The sequence shown here is derived from an EMBL/GenBank/DDBJ whole genome shotgun (WGS) entry which is preliminary data.</text>
</comment>
<dbReference type="InterPro" id="IPR009003">
    <property type="entry name" value="Peptidase_S1_PA"/>
</dbReference>
<sequence>MIKFAYLWVVLVVICVDYCISDRTKRFYVAERGGKLATNKSVDDMENLLHPAEFAWLVMIFKFYNTGEFEPLCVGTLLTVNDVVTTCTCVENQLDDDETSYLMVKPKTSVVDWDDDYKMVHQVLVHDHCQKCSSTTYNDLALLTIEAMILMDGLVEALPDEVLADDSDLTFKQMYSDCFILGLSTGLDTPYFGSLEFLKHTFHAWDISPAPNDLGTVPIFGTTRRQNQSMFQKTRFPGSPLMCLRSAGYVVIGIYLGPFCASKNFDPLDFIKQNCSKPVANCDDCLPKSDLSNCPKPVANCDDCLPKSDLSDCKNNYKEFEIALRIDVLYERVNESIWQPIS</sequence>
<name>A0A8S9WSW2_APOLU</name>
<evidence type="ECO:0000256" key="1">
    <source>
        <dbReference type="SAM" id="SignalP"/>
    </source>
</evidence>